<protein>
    <submittedName>
        <fullName evidence="1">FAD binding domain protein</fullName>
    </submittedName>
</protein>
<keyword evidence="2" id="KW-1185">Reference proteome</keyword>
<organism evidence="1 2">
    <name type="scientific">Apiospora arundinis</name>
    <dbReference type="NCBI Taxonomy" id="335852"/>
    <lineage>
        <taxon>Eukaryota</taxon>
        <taxon>Fungi</taxon>
        <taxon>Dikarya</taxon>
        <taxon>Ascomycota</taxon>
        <taxon>Pezizomycotina</taxon>
        <taxon>Sordariomycetes</taxon>
        <taxon>Xylariomycetidae</taxon>
        <taxon>Amphisphaeriales</taxon>
        <taxon>Apiosporaceae</taxon>
        <taxon>Apiospora</taxon>
    </lineage>
</organism>
<name>A0ABR2JIV8_9PEZI</name>
<evidence type="ECO:0000313" key="1">
    <source>
        <dbReference type="EMBL" id="KAK8877619.1"/>
    </source>
</evidence>
<gene>
    <name evidence="1" type="ORF">PGQ11_002565</name>
</gene>
<comment type="caution">
    <text evidence="1">The sequence shown here is derived from an EMBL/GenBank/DDBJ whole genome shotgun (WGS) entry which is preliminary data.</text>
</comment>
<sequence>MAAPIANEACRVPLLPESSPPAASRLAPAKCYLDKSSGGGGTYGIVSSVVVKLLPDVTAAGVQLKFRAKDPAKLEGFHLAVRTYHQLVPAITAAKAMGIAEVTNDTFCLTPLTLPASPNDTPRALLAPLIKELEKQGIAYSLNITEHPNRLQYWQQLITPNPTQLVQNAQYGGWFLPKEVVVEQVDALQWAVREITDVGCAFVGLALNLNVSQTSMTTPQNSILPSWREASLSVTSSTHVHHCPFWPANGAS</sequence>
<reference evidence="1 2" key="1">
    <citation type="journal article" date="2024" name="IMA Fungus">
        <title>Apiospora arundinis, a panoply of carbohydrate-active enzymes and secondary metabolites.</title>
        <authorList>
            <person name="Sorensen T."/>
            <person name="Petersen C."/>
            <person name="Muurmann A.T."/>
            <person name="Christiansen J.V."/>
            <person name="Brundto M.L."/>
            <person name="Overgaard C.K."/>
            <person name="Boysen A.T."/>
            <person name="Wollenberg R.D."/>
            <person name="Larsen T.O."/>
            <person name="Sorensen J.L."/>
            <person name="Nielsen K.L."/>
            <person name="Sondergaard T.E."/>
        </authorList>
    </citation>
    <scope>NUCLEOTIDE SEQUENCE [LARGE SCALE GENOMIC DNA]</scope>
    <source>
        <strain evidence="1 2">AAU 773</strain>
    </source>
</reference>
<evidence type="ECO:0000313" key="2">
    <source>
        <dbReference type="Proteomes" id="UP001390339"/>
    </source>
</evidence>
<dbReference type="Proteomes" id="UP001390339">
    <property type="component" value="Unassembled WGS sequence"/>
</dbReference>
<accession>A0ABR2JIV8</accession>
<dbReference type="EMBL" id="JAPCWZ010000002">
    <property type="protein sequence ID" value="KAK8877619.1"/>
    <property type="molecule type" value="Genomic_DNA"/>
</dbReference>
<proteinExistence type="predicted"/>